<feature type="region of interest" description="Disordered" evidence="4">
    <location>
        <begin position="111"/>
        <end position="156"/>
    </location>
</feature>
<keyword evidence="3" id="KW-0862">Zinc</keyword>
<organism evidence="6 7">
    <name type="scientific">Leishmania lindenbergi</name>
    <dbReference type="NCBI Taxonomy" id="651832"/>
    <lineage>
        <taxon>Eukaryota</taxon>
        <taxon>Discoba</taxon>
        <taxon>Euglenozoa</taxon>
        <taxon>Kinetoplastea</taxon>
        <taxon>Metakinetoplastina</taxon>
        <taxon>Trypanosomatida</taxon>
        <taxon>Trypanosomatidae</taxon>
        <taxon>Leishmaniinae</taxon>
        <taxon>Leishmania</taxon>
    </lineage>
</organism>
<evidence type="ECO:0000256" key="4">
    <source>
        <dbReference type="SAM" id="MobiDB-lite"/>
    </source>
</evidence>
<feature type="compositionally biased region" description="Basic and acidic residues" evidence="4">
    <location>
        <begin position="113"/>
        <end position="122"/>
    </location>
</feature>
<keyword evidence="2" id="KW-0863">Zinc-finger</keyword>
<evidence type="ECO:0000313" key="7">
    <source>
        <dbReference type="Proteomes" id="UP001500131"/>
    </source>
</evidence>
<accession>A0AAW2ZZU2</accession>
<evidence type="ECO:0000256" key="2">
    <source>
        <dbReference type="ARBA" id="ARBA00022771"/>
    </source>
</evidence>
<reference evidence="6 7" key="1">
    <citation type="submission" date="2024-02" db="EMBL/GenBank/DDBJ databases">
        <title>FIRST GENOME SEQUENCES OF Leishmania (Viannia) shawi, Leishmania (Viannia) lindenbergi AND Leishmania (Viannia) utingensis.</title>
        <authorList>
            <person name="Resadore F."/>
            <person name="Custodio M.G.F."/>
            <person name="Boite M.C."/>
            <person name="Cupolillo E."/>
            <person name="Ferreira G.E.M."/>
        </authorList>
    </citation>
    <scope>NUCLEOTIDE SEQUENCE [LARGE SCALE GENOMIC DNA]</scope>
    <source>
        <strain evidence="6 7">MHOM/BR/1966/M15733</strain>
    </source>
</reference>
<gene>
    <name evidence="6" type="ORF">Q4I31_007712</name>
</gene>
<name>A0AAW2ZZU2_9TRYP</name>
<dbReference type="Gene3D" id="3.30.40.10">
    <property type="entry name" value="Zinc/RING finger domain, C3HC4 (zinc finger)"/>
    <property type="match status" value="1"/>
</dbReference>
<evidence type="ECO:0000259" key="5">
    <source>
        <dbReference type="PROSITE" id="PS51805"/>
    </source>
</evidence>
<dbReference type="PROSITE" id="PS51805">
    <property type="entry name" value="EPHD"/>
    <property type="match status" value="1"/>
</dbReference>
<dbReference type="Proteomes" id="UP001500131">
    <property type="component" value="Unassembled WGS sequence"/>
</dbReference>
<dbReference type="InterPro" id="IPR013083">
    <property type="entry name" value="Znf_RING/FYVE/PHD"/>
</dbReference>
<keyword evidence="7" id="KW-1185">Reference proteome</keyword>
<evidence type="ECO:0000256" key="3">
    <source>
        <dbReference type="ARBA" id="ARBA00022833"/>
    </source>
</evidence>
<dbReference type="GO" id="GO:0008270">
    <property type="term" value="F:zinc ion binding"/>
    <property type="evidence" value="ECO:0007669"/>
    <property type="project" value="UniProtKB-KW"/>
</dbReference>
<dbReference type="Pfam" id="PF13771">
    <property type="entry name" value="zf-HC5HC2H"/>
    <property type="match status" value="1"/>
</dbReference>
<evidence type="ECO:0000313" key="6">
    <source>
        <dbReference type="EMBL" id="KAL0494588.1"/>
    </source>
</evidence>
<dbReference type="AlphaFoldDB" id="A0AAW2ZZU2"/>
<comment type="caution">
    <text evidence="6">The sequence shown here is derived from an EMBL/GenBank/DDBJ whole genome shotgun (WGS) entry which is preliminary data.</text>
</comment>
<dbReference type="InterPro" id="IPR034732">
    <property type="entry name" value="EPHD"/>
</dbReference>
<keyword evidence="1" id="KW-0479">Metal-binding</keyword>
<evidence type="ECO:0000256" key="1">
    <source>
        <dbReference type="ARBA" id="ARBA00022723"/>
    </source>
</evidence>
<feature type="domain" description="PHD-type" evidence="5">
    <location>
        <begin position="315"/>
        <end position="425"/>
    </location>
</feature>
<proteinExistence type="predicted"/>
<feature type="compositionally biased region" description="Low complexity" evidence="4">
    <location>
        <begin position="130"/>
        <end position="144"/>
    </location>
</feature>
<dbReference type="EMBL" id="JBAMZK010000036">
    <property type="protein sequence ID" value="KAL0494588.1"/>
    <property type="molecule type" value="Genomic_DNA"/>
</dbReference>
<dbReference type="CDD" id="cd15571">
    <property type="entry name" value="ePHD"/>
    <property type="match status" value="1"/>
</dbReference>
<sequence length="452" mass="47340">MARAAKPAKRVSFGPVTYVSALLIEASEGAYPHDSRRLVDALAPHPCVSGHATVAIVSVATTPHEHNEVDGLLGMGELEEYAAQPTLLLGSSVDRPHAMLWSAQQAANVVTDDNWKGGDTQDRTAVSPERATPASSPGSRSASSDGVMYDTPVESRPATRRYVDSAARCNSARTCESSSLALEKSATLPQLGPAVESVLGGSQSTPQSPLAASSFAIAPGSSCCTVEGAADQSCAANLSSLRSMSAATVQKADSYGMREAGRYADIPLGAKCLVDNQENEESVIASGSTSHASQLPVVSTVALTVSNTGSGNLHASFCAFCGIGADCGNVRQQLPLCVSAGILYHTLCALWCPEVFYDAELGVLRGIAEAAHRSRFIKCAWCRRPGAAVGCAWPMCQLRFHIPCAVKARASMKVHAFVLHCPVYRSAAVDITAVDLLEFLSSKAALKTTKLE</sequence>
<protein>
    <submittedName>
        <fullName evidence="6">PHD-zinc-finger like domain/PHD-like zinc-binding domain containing protein</fullName>
    </submittedName>
</protein>